<dbReference type="InterPro" id="IPR001190">
    <property type="entry name" value="SRCR"/>
</dbReference>
<dbReference type="PANTHER" id="PTHR48071">
    <property type="entry name" value="SRCR DOMAIN-CONTAINING PROTEIN"/>
    <property type="match status" value="1"/>
</dbReference>
<dbReference type="PRINTS" id="PR00258">
    <property type="entry name" value="SPERACTRCPTR"/>
</dbReference>
<keyword evidence="5" id="KW-1185">Reference proteome</keyword>
<dbReference type="SUPFAM" id="SSF56487">
    <property type="entry name" value="SRCR-like"/>
    <property type="match status" value="1"/>
</dbReference>
<dbReference type="InterPro" id="IPR036772">
    <property type="entry name" value="SRCR-like_dom_sf"/>
</dbReference>
<feature type="domain" description="SRCR" evidence="3">
    <location>
        <begin position="23"/>
        <end position="110"/>
    </location>
</feature>
<dbReference type="SMART" id="SM00202">
    <property type="entry name" value="SR"/>
    <property type="match status" value="1"/>
</dbReference>
<keyword evidence="1" id="KW-1015">Disulfide bond</keyword>
<dbReference type="Proteomes" id="UP000472272">
    <property type="component" value="Chromosome 15"/>
</dbReference>
<dbReference type="Gene3D" id="3.10.250.10">
    <property type="entry name" value="SRCR-like domain"/>
    <property type="match status" value="2"/>
</dbReference>
<comment type="caution">
    <text evidence="2">Lacks conserved residue(s) required for the propagation of feature annotation.</text>
</comment>
<dbReference type="PROSITE" id="PS00420">
    <property type="entry name" value="SRCR_1"/>
    <property type="match status" value="1"/>
</dbReference>
<dbReference type="Ensembl" id="ENSPMRT00000029053.1">
    <property type="protein sequence ID" value="ENSPMRP00000027389.1"/>
    <property type="gene ID" value="ENSPMRG00000017665.1"/>
</dbReference>
<dbReference type="PANTHER" id="PTHR48071:SF27">
    <property type="entry name" value="SCAVENGER RECEPTOR CYSTEINE-RICH TYPE 1 PROTEIN M130-LIKE"/>
    <property type="match status" value="1"/>
</dbReference>
<reference evidence="4" key="3">
    <citation type="submission" date="2025-09" db="UniProtKB">
        <authorList>
            <consortium name="Ensembl"/>
        </authorList>
    </citation>
    <scope>IDENTIFICATION</scope>
</reference>
<dbReference type="PROSITE" id="PS50287">
    <property type="entry name" value="SRCR_2"/>
    <property type="match status" value="1"/>
</dbReference>
<accession>A0A670JVF8</accession>
<evidence type="ECO:0000259" key="3">
    <source>
        <dbReference type="PROSITE" id="PS50287"/>
    </source>
</evidence>
<proteinExistence type="predicted"/>
<evidence type="ECO:0000313" key="5">
    <source>
        <dbReference type="Proteomes" id="UP000472272"/>
    </source>
</evidence>
<name>A0A670JVF8_PODMU</name>
<dbReference type="Pfam" id="PF00530">
    <property type="entry name" value="SRCR"/>
    <property type="match status" value="1"/>
</dbReference>
<evidence type="ECO:0000256" key="2">
    <source>
        <dbReference type="PROSITE-ProRule" id="PRU00196"/>
    </source>
</evidence>
<evidence type="ECO:0000256" key="1">
    <source>
        <dbReference type="ARBA" id="ARBA00023157"/>
    </source>
</evidence>
<protein>
    <recommendedName>
        <fullName evidence="3">SRCR domain-containing protein</fullName>
    </recommendedName>
</protein>
<organism evidence="4 5">
    <name type="scientific">Podarcis muralis</name>
    <name type="common">Wall lizard</name>
    <name type="synonym">Lacerta muralis</name>
    <dbReference type="NCBI Taxonomy" id="64176"/>
    <lineage>
        <taxon>Eukaryota</taxon>
        <taxon>Metazoa</taxon>
        <taxon>Chordata</taxon>
        <taxon>Craniata</taxon>
        <taxon>Vertebrata</taxon>
        <taxon>Euteleostomi</taxon>
        <taxon>Lepidosauria</taxon>
        <taxon>Squamata</taxon>
        <taxon>Bifurcata</taxon>
        <taxon>Unidentata</taxon>
        <taxon>Episquamata</taxon>
        <taxon>Laterata</taxon>
        <taxon>Lacertibaenia</taxon>
        <taxon>Lacertidae</taxon>
        <taxon>Podarcis</taxon>
    </lineage>
</organism>
<dbReference type="AlphaFoldDB" id="A0A670JVF8"/>
<dbReference type="GO" id="GO:0016020">
    <property type="term" value="C:membrane"/>
    <property type="evidence" value="ECO:0007669"/>
    <property type="project" value="InterPro"/>
</dbReference>
<evidence type="ECO:0000313" key="4">
    <source>
        <dbReference type="Ensembl" id="ENSPMRP00000027389.1"/>
    </source>
</evidence>
<reference evidence="4 5" key="1">
    <citation type="journal article" date="2019" name="Proc. Natl. Acad. Sci. U.S.A.">
        <title>Regulatory changes in pterin and carotenoid genes underlie balanced color polymorphisms in the wall lizard.</title>
        <authorList>
            <person name="Andrade P."/>
            <person name="Pinho C."/>
            <person name="Perez I de Lanuza G."/>
            <person name="Afonso S."/>
            <person name="Brejcha J."/>
            <person name="Rubin C.J."/>
            <person name="Wallerman O."/>
            <person name="Pereira P."/>
            <person name="Sabatino S.J."/>
            <person name="Bellati A."/>
            <person name="Pellitteri-Rosa D."/>
            <person name="Bosakova Z."/>
            <person name="Bunikis I."/>
            <person name="Carretero M.A."/>
            <person name="Feiner N."/>
            <person name="Marsik P."/>
            <person name="Pauperio F."/>
            <person name="Salvi D."/>
            <person name="Soler L."/>
            <person name="While G.M."/>
            <person name="Uller T."/>
            <person name="Font E."/>
            <person name="Andersson L."/>
            <person name="Carneiro M."/>
        </authorList>
    </citation>
    <scope>NUCLEOTIDE SEQUENCE</scope>
</reference>
<dbReference type="OMA" id="GWNITEC"/>
<reference evidence="4" key="2">
    <citation type="submission" date="2025-08" db="UniProtKB">
        <authorList>
            <consortium name="Ensembl"/>
        </authorList>
    </citation>
    <scope>IDENTIFICATION</scope>
</reference>
<sequence length="124" mass="13560">AATGCLPHPWLPGAATAGGAMKERNCFGANACQGRVEIFHKGNWGTVCDDDWGLSDASVVCKQVGWRARRRLQDQCLLRLWHGTDLSDCFNLGWGQHNCGHHEDAGVICRGERDRWKGGVVVSS</sequence>